<protein>
    <recommendedName>
        <fullName evidence="2">Protein ElaA</fullName>
    </recommendedName>
</protein>
<dbReference type="RefSeq" id="WP_078926672.1">
    <property type="nucleotide sequence ID" value="NZ_FUXB01000011.1"/>
</dbReference>
<reference evidence="5" key="1">
    <citation type="submission" date="2017-02" db="EMBL/GenBank/DDBJ databases">
        <authorList>
            <person name="Varghese N."/>
            <person name="Submissions S."/>
        </authorList>
    </citation>
    <scope>NUCLEOTIDE SEQUENCE [LARGE SCALE GENOMIC DNA]</scope>
    <source>
        <strain evidence="5">DSM 19608</strain>
    </source>
</reference>
<gene>
    <name evidence="4" type="ORF">SAMN02745782_02304</name>
</gene>
<dbReference type="EMBL" id="FUXB01000011">
    <property type="protein sequence ID" value="SKA07724.1"/>
    <property type="molecule type" value="Genomic_DNA"/>
</dbReference>
<dbReference type="Proteomes" id="UP000190834">
    <property type="component" value="Unassembled WGS sequence"/>
</dbReference>
<evidence type="ECO:0000256" key="2">
    <source>
        <dbReference type="ARBA" id="ARBA00072224"/>
    </source>
</evidence>
<sequence length="152" mass="17373">MYTWQCRSFNELTPDELYELLKLRVNIFVVEQQCPYPELDDKDRIKETRHLMGYHQQQLVACARLLPPGASYPSVSIGRVAIAQSARGQGLAYQLLEQALIHCAQHWPKQAIEIGAQTYLTDFYTQYGFIATSESYLEDGIAHVDMKRSADS</sequence>
<dbReference type="GO" id="GO:0016747">
    <property type="term" value="F:acyltransferase activity, transferring groups other than amino-acyl groups"/>
    <property type="evidence" value="ECO:0007669"/>
    <property type="project" value="InterPro"/>
</dbReference>
<feature type="domain" description="N-acetyltransferase" evidence="3">
    <location>
        <begin position="7"/>
        <end position="151"/>
    </location>
</feature>
<dbReference type="GeneID" id="70582623"/>
<dbReference type="SUPFAM" id="SSF55729">
    <property type="entry name" value="Acyl-CoA N-acyltransferases (Nat)"/>
    <property type="match status" value="1"/>
</dbReference>
<dbReference type="OrthoDB" id="9796171at2"/>
<evidence type="ECO:0000256" key="1">
    <source>
        <dbReference type="ARBA" id="ARBA00009623"/>
    </source>
</evidence>
<dbReference type="AlphaFoldDB" id="A0A1T4QVJ7"/>
<keyword evidence="5" id="KW-1185">Reference proteome</keyword>
<dbReference type="Gene3D" id="3.40.630.30">
    <property type="match status" value="1"/>
</dbReference>
<dbReference type="CDD" id="cd04301">
    <property type="entry name" value="NAT_SF"/>
    <property type="match status" value="1"/>
</dbReference>
<dbReference type="Pfam" id="PF13673">
    <property type="entry name" value="Acetyltransf_10"/>
    <property type="match status" value="1"/>
</dbReference>
<organism evidence="4 5">
    <name type="scientific">Vibrio cincinnatiensis DSM 19608</name>
    <dbReference type="NCBI Taxonomy" id="1123491"/>
    <lineage>
        <taxon>Bacteria</taxon>
        <taxon>Pseudomonadati</taxon>
        <taxon>Pseudomonadota</taxon>
        <taxon>Gammaproteobacteria</taxon>
        <taxon>Vibrionales</taxon>
        <taxon>Vibrionaceae</taxon>
        <taxon>Vibrio</taxon>
    </lineage>
</organism>
<evidence type="ECO:0000313" key="4">
    <source>
        <dbReference type="EMBL" id="SKA07724.1"/>
    </source>
</evidence>
<dbReference type="FunFam" id="3.40.630.30:FF:000035">
    <property type="entry name" value="GNAT family N-acetyltransferase"/>
    <property type="match status" value="1"/>
</dbReference>
<proteinExistence type="inferred from homology"/>
<evidence type="ECO:0000313" key="5">
    <source>
        <dbReference type="Proteomes" id="UP000190834"/>
    </source>
</evidence>
<evidence type="ECO:0000259" key="3">
    <source>
        <dbReference type="PROSITE" id="PS51186"/>
    </source>
</evidence>
<comment type="similarity">
    <text evidence="1">Belongs to the UPF0039 (ElaA) family.</text>
</comment>
<dbReference type="STRING" id="1123491.SAMN02745782_02304"/>
<dbReference type="InterPro" id="IPR000182">
    <property type="entry name" value="GNAT_dom"/>
</dbReference>
<dbReference type="InterPro" id="IPR016181">
    <property type="entry name" value="Acyl_CoA_acyltransferase"/>
</dbReference>
<name>A0A1T4QVJ7_VIBCI</name>
<dbReference type="PROSITE" id="PS51186">
    <property type="entry name" value="GNAT"/>
    <property type="match status" value="1"/>
</dbReference>
<accession>A0A1T4QVJ7</accession>